<feature type="transmembrane region" description="Helical" evidence="1">
    <location>
        <begin position="26"/>
        <end position="51"/>
    </location>
</feature>
<gene>
    <name evidence="2" type="ORF">GIB67_013669</name>
</gene>
<accession>A0A7J7NPX8</accession>
<sequence length="59" mass="7011">MTRAENMFDLLGSARPKNYCVRVKKILFFLVHVSYAIFSLYRPCPQLVIVLKHIIRLMR</sequence>
<protein>
    <submittedName>
        <fullName evidence="2">Uncharacterized protein</fullName>
    </submittedName>
</protein>
<organism evidence="2 3">
    <name type="scientific">Kingdonia uniflora</name>
    <dbReference type="NCBI Taxonomy" id="39325"/>
    <lineage>
        <taxon>Eukaryota</taxon>
        <taxon>Viridiplantae</taxon>
        <taxon>Streptophyta</taxon>
        <taxon>Embryophyta</taxon>
        <taxon>Tracheophyta</taxon>
        <taxon>Spermatophyta</taxon>
        <taxon>Magnoliopsida</taxon>
        <taxon>Ranunculales</taxon>
        <taxon>Circaeasteraceae</taxon>
        <taxon>Kingdonia</taxon>
    </lineage>
</organism>
<keyword evidence="1" id="KW-0472">Membrane</keyword>
<keyword evidence="1" id="KW-1133">Transmembrane helix</keyword>
<keyword evidence="3" id="KW-1185">Reference proteome</keyword>
<dbReference type="EMBL" id="JACGCM010000669">
    <property type="protein sequence ID" value="KAF6169239.1"/>
    <property type="molecule type" value="Genomic_DNA"/>
</dbReference>
<dbReference type="Proteomes" id="UP000541444">
    <property type="component" value="Unassembled WGS sequence"/>
</dbReference>
<evidence type="ECO:0000313" key="2">
    <source>
        <dbReference type="EMBL" id="KAF6169239.1"/>
    </source>
</evidence>
<proteinExistence type="predicted"/>
<evidence type="ECO:0000313" key="3">
    <source>
        <dbReference type="Proteomes" id="UP000541444"/>
    </source>
</evidence>
<keyword evidence="1" id="KW-0812">Transmembrane</keyword>
<evidence type="ECO:0000256" key="1">
    <source>
        <dbReference type="SAM" id="Phobius"/>
    </source>
</evidence>
<comment type="caution">
    <text evidence="2">The sequence shown here is derived from an EMBL/GenBank/DDBJ whole genome shotgun (WGS) entry which is preliminary data.</text>
</comment>
<name>A0A7J7NPX8_9MAGN</name>
<dbReference type="AlphaFoldDB" id="A0A7J7NPX8"/>
<reference evidence="2 3" key="1">
    <citation type="journal article" date="2020" name="IScience">
        <title>Genome Sequencing of the Endangered Kingdonia uniflora (Circaeasteraceae, Ranunculales) Reveals Potential Mechanisms of Evolutionary Specialization.</title>
        <authorList>
            <person name="Sun Y."/>
            <person name="Deng T."/>
            <person name="Zhang A."/>
            <person name="Moore M.J."/>
            <person name="Landis J.B."/>
            <person name="Lin N."/>
            <person name="Zhang H."/>
            <person name="Zhang X."/>
            <person name="Huang J."/>
            <person name="Zhang X."/>
            <person name="Sun H."/>
            <person name="Wang H."/>
        </authorList>
    </citation>
    <scope>NUCLEOTIDE SEQUENCE [LARGE SCALE GENOMIC DNA]</scope>
    <source>
        <strain evidence="2">TB1705</strain>
        <tissue evidence="2">Leaf</tissue>
    </source>
</reference>